<feature type="transmembrane region" description="Helical" evidence="6">
    <location>
        <begin position="107"/>
        <end position="126"/>
    </location>
</feature>
<dbReference type="PANTHER" id="PTHR31258">
    <property type="entry name" value="KERATINOCYTE-ASSOCIATED PROTEIN 3"/>
    <property type="match status" value="1"/>
</dbReference>
<comment type="subcellular location">
    <subcellularLocation>
        <location evidence="1">Membrane</location>
        <topology evidence="1">Multi-pass membrane protein</topology>
    </subcellularLocation>
</comment>
<dbReference type="Proteomes" id="UP000694520">
    <property type="component" value="Chromosome 9"/>
</dbReference>
<evidence type="ECO:0000313" key="8">
    <source>
        <dbReference type="Proteomes" id="UP000694520"/>
    </source>
</evidence>
<keyword evidence="3 6" id="KW-0812">Transmembrane</keyword>
<reference evidence="7" key="2">
    <citation type="submission" date="2025-08" db="UniProtKB">
        <authorList>
            <consortium name="Ensembl"/>
        </authorList>
    </citation>
    <scope>IDENTIFICATION</scope>
</reference>
<feature type="transmembrane region" description="Helical" evidence="6">
    <location>
        <begin position="208"/>
        <end position="233"/>
    </location>
</feature>
<dbReference type="GO" id="GO:0016020">
    <property type="term" value="C:membrane"/>
    <property type="evidence" value="ECO:0007669"/>
    <property type="project" value="UniProtKB-SubCell"/>
</dbReference>
<sequence length="287" mass="30674">MKCRRLCAFGNFRPLRPCFPPRVHPGPALGPVADLGWPPAPQPAQRAPRLCLADAARGPRRLMRVGLALILVGHVNLLLGAVLHGTVLRHVANPRGAVTPEYTTANVISVGSGLLSVSLGLVALLASRNLFRPRLHWALLALALVNLLLSAACSLGLLLAVSLTVANGGRRLIADCHPGLLDPLVPLDQGSGHADCPFDPTKIYDTALALWIPSVFMSAAEAALSGYCCVAALTLRGVGPCRKDGLQEQVRKMNRKGSFYTDCVEETLDYITEGWSTNPTLLCSWRS</sequence>
<organism evidence="7 8">
    <name type="scientific">Bos mutus grunniens</name>
    <name type="common">Wild yak</name>
    <name type="synonym">Bos grunniens</name>
    <dbReference type="NCBI Taxonomy" id="30521"/>
    <lineage>
        <taxon>Eukaryota</taxon>
        <taxon>Metazoa</taxon>
        <taxon>Chordata</taxon>
        <taxon>Craniata</taxon>
        <taxon>Vertebrata</taxon>
        <taxon>Euteleostomi</taxon>
        <taxon>Mammalia</taxon>
        <taxon>Eutheria</taxon>
        <taxon>Laurasiatheria</taxon>
        <taxon>Artiodactyla</taxon>
        <taxon>Ruminantia</taxon>
        <taxon>Pecora</taxon>
        <taxon>Bovidae</taxon>
        <taxon>Bovinae</taxon>
        <taxon>Bos</taxon>
    </lineage>
</organism>
<dbReference type="PANTHER" id="PTHR31258:SF1">
    <property type="entry name" value="KERATINOCYTE-ASSOCIATED PROTEIN 3"/>
    <property type="match status" value="1"/>
</dbReference>
<evidence type="ECO:0000256" key="1">
    <source>
        <dbReference type="ARBA" id="ARBA00004141"/>
    </source>
</evidence>
<evidence type="ECO:0000256" key="2">
    <source>
        <dbReference type="ARBA" id="ARBA00011030"/>
    </source>
</evidence>
<keyword evidence="5 6" id="KW-0472">Membrane</keyword>
<protein>
    <submittedName>
        <fullName evidence="7">Keratinocyte associated protein 3</fullName>
    </submittedName>
</protein>
<accession>A0A8B9WX53</accession>
<reference evidence="7" key="3">
    <citation type="submission" date="2025-09" db="UniProtKB">
        <authorList>
            <consortium name="Ensembl"/>
        </authorList>
    </citation>
    <scope>IDENTIFICATION</scope>
</reference>
<dbReference type="InterPro" id="IPR020977">
    <property type="entry name" value="Beta-casein-like"/>
</dbReference>
<evidence type="ECO:0000313" key="7">
    <source>
        <dbReference type="Ensembl" id="ENSBGRP00000014020.1"/>
    </source>
</evidence>
<gene>
    <name evidence="7" type="primary">KRTCAP3</name>
</gene>
<evidence type="ECO:0000256" key="4">
    <source>
        <dbReference type="ARBA" id="ARBA00022989"/>
    </source>
</evidence>
<reference evidence="7" key="1">
    <citation type="submission" date="2019-05" db="EMBL/GenBank/DDBJ databases">
        <authorList>
            <person name="Zhang S."/>
            <person name="Liu J."/>
        </authorList>
    </citation>
    <scope>NUCLEOTIDE SEQUENCE [LARGE SCALE GENOMIC DNA]</scope>
</reference>
<name>A0A8B9WX53_BOSMU</name>
<keyword evidence="4 6" id="KW-1133">Transmembrane helix</keyword>
<comment type="similarity">
    <text evidence="2">Belongs to the TMEM54 family.</text>
</comment>
<dbReference type="AlphaFoldDB" id="A0A8B9WX53"/>
<feature type="transmembrane region" description="Helical" evidence="6">
    <location>
        <begin position="65"/>
        <end position="87"/>
    </location>
</feature>
<evidence type="ECO:0000256" key="5">
    <source>
        <dbReference type="ARBA" id="ARBA00023136"/>
    </source>
</evidence>
<dbReference type="GeneTree" id="ENSGT00390000004700"/>
<keyword evidence="8" id="KW-1185">Reference proteome</keyword>
<evidence type="ECO:0000256" key="6">
    <source>
        <dbReference type="SAM" id="Phobius"/>
    </source>
</evidence>
<dbReference type="Ensembl" id="ENSBGRT00000016157.1">
    <property type="protein sequence ID" value="ENSBGRP00000014020.1"/>
    <property type="gene ID" value="ENSBGRG00000008816.1"/>
</dbReference>
<dbReference type="Pfam" id="PF12304">
    <property type="entry name" value="BCLP"/>
    <property type="match status" value="1"/>
</dbReference>
<evidence type="ECO:0000256" key="3">
    <source>
        <dbReference type="ARBA" id="ARBA00022692"/>
    </source>
</evidence>
<feature type="transmembrane region" description="Helical" evidence="6">
    <location>
        <begin position="138"/>
        <end position="161"/>
    </location>
</feature>
<proteinExistence type="inferred from homology"/>